<keyword evidence="2" id="KW-1185">Reference proteome</keyword>
<protein>
    <submittedName>
        <fullName evidence="1">Uncharacterized protein</fullName>
    </submittedName>
</protein>
<accession>U5PVU2</accession>
<dbReference type="EMBL" id="KF669658">
    <property type="protein sequence ID" value="AGY48110.1"/>
    <property type="molecule type" value="Genomic_DNA"/>
</dbReference>
<gene>
    <name evidence="1" type="ORF">Presley_43</name>
</gene>
<dbReference type="Proteomes" id="UP000017656">
    <property type="component" value="Segment"/>
</dbReference>
<organism evidence="1 2">
    <name type="scientific">Acinetobacter phage Presley</name>
    <dbReference type="NCBI Taxonomy" id="1406780"/>
    <lineage>
        <taxon>Viruses</taxon>
        <taxon>Duplodnaviria</taxon>
        <taxon>Heunggongvirae</taxon>
        <taxon>Uroviricota</taxon>
        <taxon>Caudoviricetes</taxon>
        <taxon>Schitoviridae</taxon>
        <taxon>Presleyvirus</taxon>
        <taxon>Presleyvirus presley</taxon>
    </lineage>
</organism>
<sequence>MPMTLNDVINAADMLIATNGDIISWFDASKLDIKEQKCNLYKNNKYVDRASIHRKVEKTARDTYEMLLESDVIEFLPYTMTKVTIDGTGN</sequence>
<evidence type="ECO:0000313" key="1">
    <source>
        <dbReference type="EMBL" id="AGY48110.1"/>
    </source>
</evidence>
<dbReference type="RefSeq" id="YP_009007611.1">
    <property type="nucleotide sequence ID" value="NC_023581.1"/>
</dbReference>
<proteinExistence type="predicted"/>
<dbReference type="KEGG" id="vg:18504181"/>
<name>U5PVU2_9CAUD</name>
<reference evidence="1 2" key="1">
    <citation type="journal article" date="2013" name="Genome Announc.">
        <title>Complete Genome of Acinetobacter baumannii N4-Like Podophage Presley.</title>
        <authorList>
            <person name="Farmer N.G."/>
            <person name="Wood T.L."/>
            <person name="Chamakura K.R."/>
            <person name="Kuty Everett G.F."/>
        </authorList>
    </citation>
    <scope>NUCLEOTIDE SEQUENCE [LARGE SCALE GENOMIC DNA]</scope>
</reference>
<evidence type="ECO:0000313" key="2">
    <source>
        <dbReference type="Proteomes" id="UP000017656"/>
    </source>
</evidence>
<dbReference type="GeneID" id="18504181"/>